<dbReference type="PANTHER" id="PTHR11328:SF39">
    <property type="entry name" value="2,3-DIHYDROXYPROPANE-1-SULFONATE EXPORTER-RELATED"/>
    <property type="match status" value="1"/>
</dbReference>
<keyword evidence="4 6" id="KW-1133">Transmembrane helix</keyword>
<gene>
    <name evidence="7" type="ORF">JOF55_004514</name>
</gene>
<keyword evidence="2" id="KW-1003">Cell membrane</keyword>
<dbReference type="PANTHER" id="PTHR11328">
    <property type="entry name" value="MAJOR FACILITATOR SUPERFAMILY DOMAIN-CONTAINING PROTEIN"/>
    <property type="match status" value="1"/>
</dbReference>
<dbReference type="InterPro" id="IPR018043">
    <property type="entry name" value="Na/Gal_symport_CS"/>
</dbReference>
<dbReference type="Gene3D" id="1.20.1250.20">
    <property type="entry name" value="MFS general substrate transporter like domains"/>
    <property type="match status" value="2"/>
</dbReference>
<dbReference type="RefSeq" id="WP_310277925.1">
    <property type="nucleotide sequence ID" value="NZ_JAVDXW010000001.1"/>
</dbReference>
<dbReference type="PROSITE" id="PS00872">
    <property type="entry name" value="NA_GALACTOSIDE_SYMP"/>
    <property type="match status" value="1"/>
</dbReference>
<dbReference type="InterPro" id="IPR036259">
    <property type="entry name" value="MFS_trans_sf"/>
</dbReference>
<evidence type="ECO:0000256" key="3">
    <source>
        <dbReference type="ARBA" id="ARBA00022692"/>
    </source>
</evidence>
<keyword evidence="5 6" id="KW-0472">Membrane</keyword>
<feature type="transmembrane region" description="Helical" evidence="6">
    <location>
        <begin position="367"/>
        <end position="386"/>
    </location>
</feature>
<sequence length="455" mass="48532">MKLRPRQLLGYAAGDAGNNLAFSMASMFLLLYYTDVAGIPAAAAGTIFLVVRIWDGIGDLIAGRLVDRTSTRWGKFRPWLLFGSLPLLLISAATFHVPDWSLTGKLVYAYVTYSALAMAYSLVNIPYGSLAAAMTQDSVERSKLATARTMGAATIILLLSVVISPQINNAENLQSTLTLTTLTFVIAGTALYLFTFFTARETVHRDIEHVSLKHSLVTLKRNRPLILLCVSSLFFLTAMFSLQTIGIYYARDVLGNANYYIAITTAQVGLMFGLAPFVPPIVRRFGKKSGYIGGALVMIVGALGVLFAPSSKPYVAIGFFVLIGVGLAVVNVLLWSFEADTVEYGEWKTGARTEGTTYAVFSFVRKVGQALGGAAAAYTIGLAGYVGGAEVQSASALWGIRAAAGLVPTVCAAVAIAVMAIYPLTEKKFREITAEMAQRRAEGDAGASQTSVSGA</sequence>
<reference evidence="7" key="1">
    <citation type="submission" date="2023-07" db="EMBL/GenBank/DDBJ databases">
        <title>Sequencing the genomes of 1000 actinobacteria strains.</title>
        <authorList>
            <person name="Klenk H.-P."/>
        </authorList>
    </citation>
    <scope>NUCLEOTIDE SEQUENCE</scope>
    <source>
        <strain evidence="7">DSM 45977</strain>
    </source>
</reference>
<proteinExistence type="predicted"/>
<evidence type="ECO:0000256" key="5">
    <source>
        <dbReference type="ARBA" id="ARBA00023136"/>
    </source>
</evidence>
<feature type="transmembrane region" description="Helical" evidence="6">
    <location>
        <begin position="179"/>
        <end position="199"/>
    </location>
</feature>
<name>A0AAE4CS34_9ACTN</name>
<dbReference type="CDD" id="cd17332">
    <property type="entry name" value="MFS_MelB_like"/>
    <property type="match status" value="1"/>
</dbReference>
<dbReference type="NCBIfam" id="TIGR00792">
    <property type="entry name" value="gph"/>
    <property type="match status" value="1"/>
</dbReference>
<dbReference type="GO" id="GO:0006814">
    <property type="term" value="P:sodium ion transport"/>
    <property type="evidence" value="ECO:0007669"/>
    <property type="project" value="InterPro"/>
</dbReference>
<comment type="subcellular location">
    <subcellularLocation>
        <location evidence="1">Cell membrane</location>
        <topology evidence="1">Multi-pass membrane protein</topology>
    </subcellularLocation>
</comment>
<feature type="transmembrane region" description="Helical" evidence="6">
    <location>
        <begin position="39"/>
        <end position="58"/>
    </location>
</feature>
<evidence type="ECO:0000313" key="8">
    <source>
        <dbReference type="Proteomes" id="UP001180845"/>
    </source>
</evidence>
<dbReference type="Proteomes" id="UP001180845">
    <property type="component" value="Unassembled WGS sequence"/>
</dbReference>
<feature type="transmembrane region" description="Helical" evidence="6">
    <location>
        <begin position="225"/>
        <end position="251"/>
    </location>
</feature>
<feature type="transmembrane region" description="Helical" evidence="6">
    <location>
        <begin position="257"/>
        <end position="278"/>
    </location>
</feature>
<dbReference type="InterPro" id="IPR001927">
    <property type="entry name" value="Na/Gal_symport"/>
</dbReference>
<keyword evidence="8" id="KW-1185">Reference proteome</keyword>
<keyword evidence="3 6" id="KW-0812">Transmembrane</keyword>
<evidence type="ECO:0000313" key="7">
    <source>
        <dbReference type="EMBL" id="MDR7304333.1"/>
    </source>
</evidence>
<dbReference type="EMBL" id="JAVDXW010000001">
    <property type="protein sequence ID" value="MDR7304333.1"/>
    <property type="molecule type" value="Genomic_DNA"/>
</dbReference>
<dbReference type="SUPFAM" id="SSF103473">
    <property type="entry name" value="MFS general substrate transporter"/>
    <property type="match status" value="1"/>
</dbReference>
<feature type="transmembrane region" description="Helical" evidence="6">
    <location>
        <begin position="314"/>
        <end position="334"/>
    </location>
</feature>
<protein>
    <submittedName>
        <fullName evidence="7">Glucuronide carrier protein</fullName>
    </submittedName>
</protein>
<accession>A0AAE4CS34</accession>
<evidence type="ECO:0000256" key="6">
    <source>
        <dbReference type="SAM" id="Phobius"/>
    </source>
</evidence>
<dbReference type="InterPro" id="IPR039672">
    <property type="entry name" value="MFS_2"/>
</dbReference>
<feature type="transmembrane region" description="Helical" evidence="6">
    <location>
        <begin position="398"/>
        <end position="422"/>
    </location>
</feature>
<feature type="transmembrane region" description="Helical" evidence="6">
    <location>
        <begin position="145"/>
        <end position="167"/>
    </location>
</feature>
<feature type="transmembrane region" description="Helical" evidence="6">
    <location>
        <begin position="110"/>
        <end position="133"/>
    </location>
</feature>
<dbReference type="AlphaFoldDB" id="A0AAE4CS34"/>
<dbReference type="GO" id="GO:0008643">
    <property type="term" value="P:carbohydrate transport"/>
    <property type="evidence" value="ECO:0007669"/>
    <property type="project" value="InterPro"/>
</dbReference>
<feature type="transmembrane region" description="Helical" evidence="6">
    <location>
        <begin position="79"/>
        <end position="98"/>
    </location>
</feature>
<dbReference type="Pfam" id="PF13347">
    <property type="entry name" value="MFS_2"/>
    <property type="match status" value="1"/>
</dbReference>
<dbReference type="GO" id="GO:0015293">
    <property type="term" value="F:symporter activity"/>
    <property type="evidence" value="ECO:0007669"/>
    <property type="project" value="InterPro"/>
</dbReference>
<dbReference type="NCBIfam" id="NF007353">
    <property type="entry name" value="PRK09848.1"/>
    <property type="match status" value="1"/>
</dbReference>
<dbReference type="GO" id="GO:0005886">
    <property type="term" value="C:plasma membrane"/>
    <property type="evidence" value="ECO:0007669"/>
    <property type="project" value="UniProtKB-SubCell"/>
</dbReference>
<evidence type="ECO:0000256" key="2">
    <source>
        <dbReference type="ARBA" id="ARBA00022475"/>
    </source>
</evidence>
<evidence type="ECO:0000256" key="4">
    <source>
        <dbReference type="ARBA" id="ARBA00022989"/>
    </source>
</evidence>
<comment type="caution">
    <text evidence="7">The sequence shown here is derived from an EMBL/GenBank/DDBJ whole genome shotgun (WGS) entry which is preliminary data.</text>
</comment>
<feature type="transmembrane region" description="Helical" evidence="6">
    <location>
        <begin position="290"/>
        <end position="308"/>
    </location>
</feature>
<organism evidence="7 8">
    <name type="scientific">Haloactinomyces albus</name>
    <dbReference type="NCBI Taxonomy" id="1352928"/>
    <lineage>
        <taxon>Bacteria</taxon>
        <taxon>Bacillati</taxon>
        <taxon>Actinomycetota</taxon>
        <taxon>Actinomycetes</taxon>
        <taxon>Actinopolysporales</taxon>
        <taxon>Actinopolysporaceae</taxon>
        <taxon>Haloactinomyces</taxon>
    </lineage>
</organism>
<evidence type="ECO:0000256" key="1">
    <source>
        <dbReference type="ARBA" id="ARBA00004651"/>
    </source>
</evidence>